<dbReference type="Proteomes" id="UP000054166">
    <property type="component" value="Unassembled WGS sequence"/>
</dbReference>
<keyword evidence="2" id="KW-1185">Reference proteome</keyword>
<reference evidence="2" key="2">
    <citation type="submission" date="2015-01" db="EMBL/GenBank/DDBJ databases">
        <title>Evolutionary Origins and Diversification of the Mycorrhizal Mutualists.</title>
        <authorList>
            <consortium name="DOE Joint Genome Institute"/>
            <consortium name="Mycorrhizal Genomics Consortium"/>
            <person name="Kohler A."/>
            <person name="Kuo A."/>
            <person name="Nagy L.G."/>
            <person name="Floudas D."/>
            <person name="Copeland A."/>
            <person name="Barry K.W."/>
            <person name="Cichocki N."/>
            <person name="Veneault-Fourrey C."/>
            <person name="LaButti K."/>
            <person name="Lindquist E.A."/>
            <person name="Lipzen A."/>
            <person name="Lundell T."/>
            <person name="Morin E."/>
            <person name="Murat C."/>
            <person name="Riley R."/>
            <person name="Ohm R."/>
            <person name="Sun H."/>
            <person name="Tunlid A."/>
            <person name="Henrissat B."/>
            <person name="Grigoriev I.V."/>
            <person name="Hibbett D.S."/>
            <person name="Martin F."/>
        </authorList>
    </citation>
    <scope>NUCLEOTIDE SEQUENCE [LARGE SCALE GENOMIC DNA]</scope>
    <source>
        <strain evidence="2">F 1598</strain>
    </source>
</reference>
<evidence type="ECO:0000313" key="2">
    <source>
        <dbReference type="Proteomes" id="UP000054166"/>
    </source>
</evidence>
<dbReference type="EMBL" id="KN833004">
    <property type="protein sequence ID" value="KIM80358.1"/>
    <property type="molecule type" value="Genomic_DNA"/>
</dbReference>
<dbReference type="AlphaFoldDB" id="A0A0C3B2B4"/>
<name>A0A0C3B2B4_PILCF</name>
<dbReference type="HOGENOM" id="CLU_2251070_0_0_1"/>
<reference evidence="1 2" key="1">
    <citation type="submission" date="2014-04" db="EMBL/GenBank/DDBJ databases">
        <authorList>
            <consortium name="DOE Joint Genome Institute"/>
            <person name="Kuo A."/>
            <person name="Tarkka M."/>
            <person name="Buscot F."/>
            <person name="Kohler A."/>
            <person name="Nagy L.G."/>
            <person name="Floudas D."/>
            <person name="Copeland A."/>
            <person name="Barry K.W."/>
            <person name="Cichocki N."/>
            <person name="Veneault-Fourrey C."/>
            <person name="LaButti K."/>
            <person name="Lindquist E.A."/>
            <person name="Lipzen A."/>
            <person name="Lundell T."/>
            <person name="Morin E."/>
            <person name="Murat C."/>
            <person name="Sun H."/>
            <person name="Tunlid A."/>
            <person name="Henrissat B."/>
            <person name="Grigoriev I.V."/>
            <person name="Hibbett D.S."/>
            <person name="Martin F."/>
            <person name="Nordberg H.P."/>
            <person name="Cantor M.N."/>
            <person name="Hua S.X."/>
        </authorList>
    </citation>
    <scope>NUCLEOTIDE SEQUENCE [LARGE SCALE GENOMIC DNA]</scope>
    <source>
        <strain evidence="1 2">F 1598</strain>
    </source>
</reference>
<sequence length="104" mass="11948">MRLGKLKIYGIVCIEVPGCSTLVSQSRAFDLVRDGPWEQVRVNFWSLMDMYIHIAIAASAHHVRKFEARTLNRDSDACKQSHVAYPELNDNAFIHNNLRNIISY</sequence>
<evidence type="ECO:0000313" key="1">
    <source>
        <dbReference type="EMBL" id="KIM80358.1"/>
    </source>
</evidence>
<organism evidence="1 2">
    <name type="scientific">Piloderma croceum (strain F 1598)</name>
    <dbReference type="NCBI Taxonomy" id="765440"/>
    <lineage>
        <taxon>Eukaryota</taxon>
        <taxon>Fungi</taxon>
        <taxon>Dikarya</taxon>
        <taxon>Basidiomycota</taxon>
        <taxon>Agaricomycotina</taxon>
        <taxon>Agaricomycetes</taxon>
        <taxon>Agaricomycetidae</taxon>
        <taxon>Atheliales</taxon>
        <taxon>Atheliaceae</taxon>
        <taxon>Piloderma</taxon>
    </lineage>
</organism>
<proteinExistence type="predicted"/>
<protein>
    <submittedName>
        <fullName evidence="1">Uncharacterized protein</fullName>
    </submittedName>
</protein>
<accession>A0A0C3B2B4</accession>
<gene>
    <name evidence="1" type="ORF">PILCRDRAFT_530967</name>
</gene>
<dbReference type="InParanoid" id="A0A0C3B2B4"/>